<dbReference type="EMBL" id="JBGEHV010000032">
    <property type="protein sequence ID" value="MEY8041175.1"/>
    <property type="molecule type" value="Genomic_DNA"/>
</dbReference>
<dbReference type="InterPro" id="IPR022521">
    <property type="entry name" value="Rv3660c"/>
</dbReference>
<dbReference type="InterPro" id="IPR027417">
    <property type="entry name" value="P-loop_NTPase"/>
</dbReference>
<dbReference type="PANTHER" id="PTHR43384:SF11">
    <property type="entry name" value="SEPTUM SITE DETERMINING PROTEIN"/>
    <property type="match status" value="1"/>
</dbReference>
<name>A0ABV4CJ99_9PSEU</name>
<reference evidence="2 3" key="1">
    <citation type="submission" date="2024-08" db="EMBL/GenBank/DDBJ databases">
        <title>Genome mining of Saccharopolyspora cebuensis PGLac3 from Nigerian medicinal plant.</title>
        <authorList>
            <person name="Ezeobiora C.E."/>
            <person name="Igbokwe N.H."/>
            <person name="Amin D.H."/>
            <person name="Mendie U.E."/>
        </authorList>
    </citation>
    <scope>NUCLEOTIDE SEQUENCE [LARGE SCALE GENOMIC DNA]</scope>
    <source>
        <strain evidence="2 3">PGLac3</strain>
    </source>
</reference>
<dbReference type="InterPro" id="IPR059050">
    <property type="entry name" value="Rv3660c_N"/>
</dbReference>
<comment type="caution">
    <text evidence="2">The sequence shown here is derived from an EMBL/GenBank/DDBJ whole genome shotgun (WGS) entry which is preliminary data.</text>
</comment>
<organism evidence="2 3">
    <name type="scientific">Saccharopolyspora cebuensis</name>
    <dbReference type="NCBI Taxonomy" id="418759"/>
    <lineage>
        <taxon>Bacteria</taxon>
        <taxon>Bacillati</taxon>
        <taxon>Actinomycetota</taxon>
        <taxon>Actinomycetes</taxon>
        <taxon>Pseudonocardiales</taxon>
        <taxon>Pseudonocardiaceae</taxon>
        <taxon>Saccharopolyspora</taxon>
    </lineage>
</organism>
<accession>A0ABV4CJ99</accession>
<proteinExistence type="predicted"/>
<keyword evidence="3" id="KW-1185">Reference proteome</keyword>
<evidence type="ECO:0000313" key="2">
    <source>
        <dbReference type="EMBL" id="MEY8041175.1"/>
    </source>
</evidence>
<evidence type="ECO:0000259" key="1">
    <source>
        <dbReference type="Pfam" id="PF26563"/>
    </source>
</evidence>
<dbReference type="NCBIfam" id="TIGR03815">
    <property type="entry name" value="CpaE_hom_Actino"/>
    <property type="match status" value="1"/>
</dbReference>
<dbReference type="Gene3D" id="3.40.50.300">
    <property type="entry name" value="P-loop containing nucleotide triphosphate hydrolases"/>
    <property type="match status" value="1"/>
</dbReference>
<gene>
    <name evidence="2" type="primary">ssd</name>
    <name evidence="2" type="ORF">AB8O55_17345</name>
</gene>
<dbReference type="Pfam" id="PF26563">
    <property type="entry name" value="Rv3660c_N"/>
    <property type="match status" value="1"/>
</dbReference>
<dbReference type="Proteomes" id="UP001564626">
    <property type="component" value="Unassembled WGS sequence"/>
</dbReference>
<dbReference type="InterPro" id="IPR050625">
    <property type="entry name" value="ParA/MinD_ATPase"/>
</dbReference>
<protein>
    <submittedName>
        <fullName evidence="2">Septum site-determining protein Ssd</fullName>
    </submittedName>
</protein>
<sequence length="366" mass="36592">MSSARPLLVTTDSELAEDVFRLAAAAGAEAEHARDPAALGGAWRSASAVLLDGAAAAAVAALGPPRRRGVLVLCRGPAEQLWQAAFELGAEHVVRLPEGERTVIDFLAEAADAAPARDGRVLAVLGGRGGAGASVLAGAAAVSAAHRGGGALLVDCDPWGGGLDLAVGAEGTGGLRWSGLAVRAGRLAAGALHEALPGRRVGGGSLAVLACDRDAPSTGLTPQAVRAVLEAGRRAGDTVVCDLPRAPSEPAAAALRHADLVVLVVPAEVRACAAAARVLASVREITACPLRLVVRGPAPGGLRPSDVAAALGVPALAHLRPHPGLPGELDRGGLRAVTGRSALGRVAHRLLAELDRGDPVRAEEVA</sequence>
<dbReference type="SUPFAM" id="SSF52540">
    <property type="entry name" value="P-loop containing nucleoside triphosphate hydrolases"/>
    <property type="match status" value="1"/>
</dbReference>
<evidence type="ECO:0000313" key="3">
    <source>
        <dbReference type="Proteomes" id="UP001564626"/>
    </source>
</evidence>
<dbReference type="RefSeq" id="WP_345359102.1">
    <property type="nucleotide sequence ID" value="NZ_BAABII010000004.1"/>
</dbReference>
<feature type="domain" description="Rv3660c-like CheY-like N-terminal" evidence="1">
    <location>
        <begin position="9"/>
        <end position="116"/>
    </location>
</feature>
<dbReference type="PANTHER" id="PTHR43384">
    <property type="entry name" value="SEPTUM SITE-DETERMINING PROTEIN MIND HOMOLOG, CHLOROPLASTIC-RELATED"/>
    <property type="match status" value="1"/>
</dbReference>